<dbReference type="InterPro" id="IPR051786">
    <property type="entry name" value="ASN_synthetase/amidase"/>
</dbReference>
<dbReference type="PANTHER" id="PTHR43284:SF1">
    <property type="entry name" value="ASPARAGINE SYNTHETASE"/>
    <property type="match status" value="1"/>
</dbReference>
<gene>
    <name evidence="4" type="ORF">COV72_02975</name>
</gene>
<sequence length="614" mass="70362">MSTFFIYLHNKQPLSESALENIAAKSKFFPWVITSKYQSDNVQIIYTHNKNDTLDIFIAKDSNQIAVLNGYISEKIMIDNSKNAHQQTNAQLLYMLYRKSGISSCIGLNGMYNFFVLTPNEQCAEIASDRLGLYQTFFSAINQKNSVLTSSIAFLKSLPGYSPKLSKRGLFDLLYMGIAFEEYTILENVVRLLPNSSYQINKERLKLTEEKTLPFSEKNWGVSQPSLLDELEYRYTNAVKRLFKPEDRILCLQSGGKDSRLYSYIFKKAGISPECITLGEEHHAEVFLAREVSQVQNFPWRRLPICRNSKIDSAWAYLGLDSFSRRIFPLSTFENISKLPQDCDYVTAGYLADQIIGGGYLPDRIKPNISEEEKADYYLNFTRSCFLSPEKIQECFRGDIRDYIKEYKTGLINCIQHIANHPYHQMHGLWLRTNGRFKVGGSVRALAAAGCLRIPPLDNDLMNFAFSLPPSLLFNRLITDILLTKKCPRLAAIPLEQYEKYAKSLIRSLKNELKYKVWKNYNEKVVFPFMRLSGYSPVITSQFYVDTFSLHSKSFQKIMSEALNILPRAEGILNIKNVEKLIKTGVPKEDNHIFSGSAIRSLITVIFAINDFNP</sequence>
<evidence type="ECO:0000256" key="2">
    <source>
        <dbReference type="ARBA" id="ARBA00012737"/>
    </source>
</evidence>
<comment type="caution">
    <text evidence="4">The sequence shown here is derived from an EMBL/GenBank/DDBJ whole genome shotgun (WGS) entry which is preliminary data.</text>
</comment>
<dbReference type="InterPro" id="IPR014729">
    <property type="entry name" value="Rossmann-like_a/b/a_fold"/>
</dbReference>
<dbReference type="PANTHER" id="PTHR43284">
    <property type="entry name" value="ASPARAGINE SYNTHETASE (GLUTAMINE-HYDROLYZING)"/>
    <property type="match status" value="1"/>
</dbReference>
<comment type="catalytic activity">
    <reaction evidence="3">
        <text>L-aspartate + L-glutamine + ATP + H2O = L-asparagine + L-glutamate + AMP + diphosphate + H(+)</text>
        <dbReference type="Rhea" id="RHEA:12228"/>
        <dbReference type="ChEBI" id="CHEBI:15377"/>
        <dbReference type="ChEBI" id="CHEBI:15378"/>
        <dbReference type="ChEBI" id="CHEBI:29985"/>
        <dbReference type="ChEBI" id="CHEBI:29991"/>
        <dbReference type="ChEBI" id="CHEBI:30616"/>
        <dbReference type="ChEBI" id="CHEBI:33019"/>
        <dbReference type="ChEBI" id="CHEBI:58048"/>
        <dbReference type="ChEBI" id="CHEBI:58359"/>
        <dbReference type="ChEBI" id="CHEBI:456215"/>
        <dbReference type="EC" id="6.3.5.4"/>
    </reaction>
</comment>
<accession>A0A2H0LYN2</accession>
<evidence type="ECO:0000256" key="1">
    <source>
        <dbReference type="ARBA" id="ARBA00005187"/>
    </source>
</evidence>
<evidence type="ECO:0000256" key="3">
    <source>
        <dbReference type="ARBA" id="ARBA00048741"/>
    </source>
</evidence>
<dbReference type="Gene3D" id="3.40.50.620">
    <property type="entry name" value="HUPs"/>
    <property type="match status" value="1"/>
</dbReference>
<dbReference type="EC" id="6.3.5.4" evidence="2"/>
<organism evidence="4 5">
    <name type="scientific">Candidatus Ghiorseimicrobium undicola</name>
    <dbReference type="NCBI Taxonomy" id="1974746"/>
    <lineage>
        <taxon>Bacteria</taxon>
        <taxon>Pseudomonadati</taxon>
        <taxon>Candidatus Omnitrophota</taxon>
        <taxon>Candidatus Ghiorseimicrobium</taxon>
    </lineage>
</organism>
<evidence type="ECO:0000313" key="4">
    <source>
        <dbReference type="EMBL" id="PIQ89486.1"/>
    </source>
</evidence>
<dbReference type="InterPro" id="IPR029055">
    <property type="entry name" value="Ntn_hydrolases_N"/>
</dbReference>
<evidence type="ECO:0000313" key="5">
    <source>
        <dbReference type="Proteomes" id="UP000229641"/>
    </source>
</evidence>
<dbReference type="Proteomes" id="UP000229641">
    <property type="component" value="Unassembled WGS sequence"/>
</dbReference>
<protein>
    <recommendedName>
        <fullName evidence="2">asparagine synthase (glutamine-hydrolyzing)</fullName>
        <ecNumber evidence="2">6.3.5.4</ecNumber>
    </recommendedName>
</protein>
<dbReference type="Gene3D" id="3.60.20.10">
    <property type="entry name" value="Glutamine Phosphoribosylpyrophosphate, subunit 1, domain 1"/>
    <property type="match status" value="1"/>
</dbReference>
<reference evidence="4 5" key="1">
    <citation type="submission" date="2017-09" db="EMBL/GenBank/DDBJ databases">
        <title>Depth-based differentiation of microbial function through sediment-hosted aquifers and enrichment of novel symbionts in the deep terrestrial subsurface.</title>
        <authorList>
            <person name="Probst A.J."/>
            <person name="Ladd B."/>
            <person name="Jarett J.K."/>
            <person name="Geller-Mcgrath D.E."/>
            <person name="Sieber C.M."/>
            <person name="Emerson J.B."/>
            <person name="Anantharaman K."/>
            <person name="Thomas B.C."/>
            <person name="Malmstrom R."/>
            <person name="Stieglmeier M."/>
            <person name="Klingl A."/>
            <person name="Woyke T."/>
            <person name="Ryan C.M."/>
            <person name="Banfield J.F."/>
        </authorList>
    </citation>
    <scope>NUCLEOTIDE SEQUENCE [LARGE SCALE GENOMIC DNA]</scope>
    <source>
        <strain evidence="4">CG11_big_fil_rev_8_21_14_0_20_42_13</strain>
    </source>
</reference>
<dbReference type="EMBL" id="PCWA01000037">
    <property type="protein sequence ID" value="PIQ89486.1"/>
    <property type="molecule type" value="Genomic_DNA"/>
</dbReference>
<comment type="pathway">
    <text evidence="1">Amino-acid biosynthesis; L-asparagine biosynthesis; L-asparagine from L-aspartate (L-Gln route): step 1/1.</text>
</comment>
<proteinExistence type="predicted"/>
<dbReference type="SUPFAM" id="SSF56235">
    <property type="entry name" value="N-terminal nucleophile aminohydrolases (Ntn hydrolases)"/>
    <property type="match status" value="1"/>
</dbReference>
<dbReference type="AlphaFoldDB" id="A0A2H0LYN2"/>
<name>A0A2H0LYN2_9BACT</name>
<dbReference type="GO" id="GO:0004066">
    <property type="term" value="F:asparagine synthase (glutamine-hydrolyzing) activity"/>
    <property type="evidence" value="ECO:0007669"/>
    <property type="project" value="UniProtKB-EC"/>
</dbReference>
<dbReference type="SUPFAM" id="SSF52402">
    <property type="entry name" value="Adenine nucleotide alpha hydrolases-like"/>
    <property type="match status" value="1"/>
</dbReference>